<evidence type="ECO:0000256" key="3">
    <source>
        <dbReference type="ARBA" id="ARBA00022475"/>
    </source>
</evidence>
<feature type="transmembrane region" description="Helical" evidence="7">
    <location>
        <begin position="135"/>
        <end position="159"/>
    </location>
</feature>
<feature type="transmembrane region" description="Helical" evidence="7">
    <location>
        <begin position="179"/>
        <end position="206"/>
    </location>
</feature>
<keyword evidence="5 7" id="KW-1133">Transmembrane helix</keyword>
<sequence length="209" mass="21701">MHIPDGFLSPQTYLPAYALAAGGWAYATRELRRRVDETLLPRLAVLTALAFVLMTVMLPLPGGTSVHASGIGILAVVFGPWLTFAVVSLVLLLQALVLGAGGVTVLPVNALAMGLGGSVAACLGYRLLAPRWERAGLFAAGWLAAVVPAALVAVVLGLQPAIAHTSDGQPLFFPFGLSVTLPAVLIPHAILGLGEGLLTVLVVSFLRRR</sequence>
<comment type="subcellular location">
    <subcellularLocation>
        <location evidence="1">Cell membrane</location>
        <topology evidence="1">Multi-pass membrane protein</topology>
    </subcellularLocation>
</comment>
<dbReference type="PANTHER" id="PTHR34229">
    <property type="entry name" value="METAL TRANSPORT PROTEIN HI_1621-RELATED"/>
    <property type="match status" value="1"/>
</dbReference>
<dbReference type="Pfam" id="PF01891">
    <property type="entry name" value="CbiM"/>
    <property type="match status" value="1"/>
</dbReference>
<proteinExistence type="predicted"/>
<feature type="transmembrane region" description="Helical" evidence="7">
    <location>
        <begin position="72"/>
        <end position="96"/>
    </location>
</feature>
<evidence type="ECO:0000313" key="8">
    <source>
        <dbReference type="EMBL" id="MTW22283.1"/>
    </source>
</evidence>
<dbReference type="Gene3D" id="1.10.1760.20">
    <property type="match status" value="1"/>
</dbReference>
<keyword evidence="6 7" id="KW-0472">Membrane</keyword>
<evidence type="ECO:0000256" key="7">
    <source>
        <dbReference type="SAM" id="Phobius"/>
    </source>
</evidence>
<protein>
    <submittedName>
        <fullName evidence="8">Cobalamin biosynthesis protein CbiM</fullName>
    </submittedName>
</protein>
<comment type="caution">
    <text evidence="8">The sequence shown here is derived from an EMBL/GenBank/DDBJ whole genome shotgun (WGS) entry which is preliminary data.</text>
</comment>
<dbReference type="RefSeq" id="WP_155450852.1">
    <property type="nucleotide sequence ID" value="NZ_WNKT01000036.1"/>
</dbReference>
<feature type="transmembrane region" description="Helical" evidence="7">
    <location>
        <begin position="39"/>
        <end position="60"/>
    </location>
</feature>
<dbReference type="OrthoDB" id="9809846at2"/>
<keyword evidence="9" id="KW-1185">Reference proteome</keyword>
<evidence type="ECO:0000256" key="1">
    <source>
        <dbReference type="ARBA" id="ARBA00004651"/>
    </source>
</evidence>
<feature type="transmembrane region" description="Helical" evidence="7">
    <location>
        <begin position="108"/>
        <end position="128"/>
    </location>
</feature>
<evidence type="ECO:0000256" key="5">
    <source>
        <dbReference type="ARBA" id="ARBA00022989"/>
    </source>
</evidence>
<dbReference type="GO" id="GO:0000041">
    <property type="term" value="P:transition metal ion transport"/>
    <property type="evidence" value="ECO:0007669"/>
    <property type="project" value="InterPro"/>
</dbReference>
<keyword evidence="4 7" id="KW-0812">Transmembrane</keyword>
<organism evidence="8 9">
    <name type="scientific">Allochromatium palmeri</name>
    <dbReference type="NCBI Taxonomy" id="231048"/>
    <lineage>
        <taxon>Bacteria</taxon>
        <taxon>Pseudomonadati</taxon>
        <taxon>Pseudomonadota</taxon>
        <taxon>Gammaproteobacteria</taxon>
        <taxon>Chromatiales</taxon>
        <taxon>Chromatiaceae</taxon>
        <taxon>Allochromatium</taxon>
    </lineage>
</organism>
<evidence type="ECO:0000256" key="4">
    <source>
        <dbReference type="ARBA" id="ARBA00022692"/>
    </source>
</evidence>
<evidence type="ECO:0000256" key="6">
    <source>
        <dbReference type="ARBA" id="ARBA00023136"/>
    </source>
</evidence>
<dbReference type="InterPro" id="IPR002751">
    <property type="entry name" value="CbiM/NikMN"/>
</dbReference>
<evidence type="ECO:0000313" key="9">
    <source>
        <dbReference type="Proteomes" id="UP000434044"/>
    </source>
</evidence>
<name>A0A6N8EDG1_9GAMM</name>
<keyword evidence="2" id="KW-0813">Transport</keyword>
<accession>A0A6N8EDG1</accession>
<dbReference type="AlphaFoldDB" id="A0A6N8EDG1"/>
<gene>
    <name evidence="8" type="ORF">GJ668_14485</name>
</gene>
<keyword evidence="3" id="KW-1003">Cell membrane</keyword>
<dbReference type="EMBL" id="WNKT01000036">
    <property type="protein sequence ID" value="MTW22283.1"/>
    <property type="molecule type" value="Genomic_DNA"/>
</dbReference>
<dbReference type="PANTHER" id="PTHR34229:SF1">
    <property type="entry name" value="METAL TRANSPORT PROTEIN HI_1621-RELATED"/>
    <property type="match status" value="1"/>
</dbReference>
<dbReference type="GO" id="GO:0005886">
    <property type="term" value="C:plasma membrane"/>
    <property type="evidence" value="ECO:0007669"/>
    <property type="project" value="UniProtKB-SubCell"/>
</dbReference>
<evidence type="ECO:0000256" key="2">
    <source>
        <dbReference type="ARBA" id="ARBA00022448"/>
    </source>
</evidence>
<dbReference type="Proteomes" id="UP000434044">
    <property type="component" value="Unassembled WGS sequence"/>
</dbReference>
<reference evidence="8 9" key="1">
    <citation type="submission" date="2019-11" db="EMBL/GenBank/DDBJ databases">
        <title>Whole-genome sequence of the anaerobic purple sulfur bacterium Allochromatium palmeri DSM 15591.</title>
        <authorList>
            <person name="Kyndt J.A."/>
            <person name="Meyer T.E."/>
        </authorList>
    </citation>
    <scope>NUCLEOTIDE SEQUENCE [LARGE SCALE GENOMIC DNA]</scope>
    <source>
        <strain evidence="8 9">DSM 15591</strain>
    </source>
</reference>